<sequence length="108" mass="12296">MDRLAVSDLQHEYMAILEKAEFLQSIGVKNGICDPYNLTELKEQVKLIRNYQSLLSFKASGYFEQLSELTRLCGSVCCKLIVKPGSLEQFFACPSCPIYKFEEPFADD</sequence>
<organism evidence="1 2">
    <name type="scientific">Paenibacillus antibioticophila</name>
    <dbReference type="NCBI Taxonomy" id="1274374"/>
    <lineage>
        <taxon>Bacteria</taxon>
        <taxon>Bacillati</taxon>
        <taxon>Bacillota</taxon>
        <taxon>Bacilli</taxon>
        <taxon>Bacillales</taxon>
        <taxon>Paenibacillaceae</taxon>
        <taxon>Paenibacillus</taxon>
    </lineage>
</organism>
<keyword evidence="2" id="KW-1185">Reference proteome</keyword>
<dbReference type="EMBL" id="BORR01000015">
    <property type="protein sequence ID" value="GIO38837.1"/>
    <property type="molecule type" value="Genomic_DNA"/>
</dbReference>
<gene>
    <name evidence="1" type="ORF">J41TS12_36980</name>
</gene>
<evidence type="ECO:0000313" key="2">
    <source>
        <dbReference type="Proteomes" id="UP000681162"/>
    </source>
</evidence>
<dbReference type="RefSeq" id="WP_212941342.1">
    <property type="nucleotide sequence ID" value="NZ_BORR01000015.1"/>
</dbReference>
<reference evidence="1 2" key="1">
    <citation type="submission" date="2021-03" db="EMBL/GenBank/DDBJ databases">
        <title>Antimicrobial resistance genes in bacteria isolated from Japanese honey, and their potential for conferring macrolide and lincosamide resistance in the American foulbrood pathogen Paenibacillus larvae.</title>
        <authorList>
            <person name="Okamoto M."/>
            <person name="Kumagai M."/>
            <person name="Kanamori H."/>
            <person name="Takamatsu D."/>
        </authorList>
    </citation>
    <scope>NUCLEOTIDE SEQUENCE [LARGE SCALE GENOMIC DNA]</scope>
    <source>
        <strain evidence="1 2">J41TS12</strain>
    </source>
</reference>
<accession>A0A919XTE6</accession>
<dbReference type="Proteomes" id="UP000681162">
    <property type="component" value="Unassembled WGS sequence"/>
</dbReference>
<name>A0A919XTE6_9BACL</name>
<evidence type="ECO:0000313" key="1">
    <source>
        <dbReference type="EMBL" id="GIO38837.1"/>
    </source>
</evidence>
<dbReference type="AlphaFoldDB" id="A0A919XTE6"/>
<proteinExistence type="predicted"/>
<protein>
    <submittedName>
        <fullName evidence="1">Uncharacterized protein</fullName>
    </submittedName>
</protein>
<comment type="caution">
    <text evidence="1">The sequence shown here is derived from an EMBL/GenBank/DDBJ whole genome shotgun (WGS) entry which is preliminary data.</text>
</comment>